<comment type="caution">
    <text evidence="1">The sequence shown here is derived from an EMBL/GenBank/DDBJ whole genome shotgun (WGS) entry which is preliminary data.</text>
</comment>
<organism evidence="1 2">
    <name type="scientific">Variovorax humicola</name>
    <dbReference type="NCBI Taxonomy" id="1769758"/>
    <lineage>
        <taxon>Bacteria</taxon>
        <taxon>Pseudomonadati</taxon>
        <taxon>Pseudomonadota</taxon>
        <taxon>Betaproteobacteria</taxon>
        <taxon>Burkholderiales</taxon>
        <taxon>Comamonadaceae</taxon>
        <taxon>Variovorax</taxon>
    </lineage>
</organism>
<dbReference type="EMBL" id="JBBKZV010000004">
    <property type="protein sequence ID" value="MEJ8822184.1"/>
    <property type="molecule type" value="Genomic_DNA"/>
</dbReference>
<dbReference type="RefSeq" id="WP_340363524.1">
    <property type="nucleotide sequence ID" value="NZ_JBBKZV010000004.1"/>
</dbReference>
<evidence type="ECO:0000313" key="2">
    <source>
        <dbReference type="Proteomes" id="UP001363010"/>
    </source>
</evidence>
<keyword evidence="2" id="KW-1185">Reference proteome</keyword>
<name>A0ABU8VY83_9BURK</name>
<evidence type="ECO:0008006" key="3">
    <source>
        <dbReference type="Google" id="ProtNLM"/>
    </source>
</evidence>
<reference evidence="1 2" key="1">
    <citation type="submission" date="2024-03" db="EMBL/GenBank/DDBJ databases">
        <title>Novel species of the genus Variovorax.</title>
        <authorList>
            <person name="Liu Q."/>
            <person name="Xin Y.-H."/>
        </authorList>
    </citation>
    <scope>NUCLEOTIDE SEQUENCE [LARGE SCALE GENOMIC DNA]</scope>
    <source>
        <strain evidence="1 2">KACC 18501</strain>
    </source>
</reference>
<accession>A0ABU8VY83</accession>
<dbReference type="Proteomes" id="UP001363010">
    <property type="component" value="Unassembled WGS sequence"/>
</dbReference>
<evidence type="ECO:0000313" key="1">
    <source>
        <dbReference type="EMBL" id="MEJ8822184.1"/>
    </source>
</evidence>
<sequence length="86" mass="9934">MAGVLAATVAVEDQPGLLVRMTLEPRHAQRIDHELGEQKLMQRHGIRARGKRRFNNRTRLHSTLAYVSPMQFEQNWFANQPRQANS</sequence>
<proteinExistence type="predicted"/>
<gene>
    <name evidence="1" type="ORF">WKW80_09035</name>
</gene>
<protein>
    <recommendedName>
        <fullName evidence="3">Transposase</fullName>
    </recommendedName>
</protein>